<evidence type="ECO:0000256" key="1">
    <source>
        <dbReference type="SAM" id="Phobius"/>
    </source>
</evidence>
<dbReference type="EMBL" id="VSSQ01023536">
    <property type="protein sequence ID" value="MPM70544.1"/>
    <property type="molecule type" value="Genomic_DNA"/>
</dbReference>
<dbReference type="AlphaFoldDB" id="A0A645C8D6"/>
<evidence type="ECO:0000313" key="2">
    <source>
        <dbReference type="EMBL" id="MPM70544.1"/>
    </source>
</evidence>
<gene>
    <name evidence="2" type="ORF">SDC9_117499</name>
</gene>
<feature type="transmembrane region" description="Helical" evidence="1">
    <location>
        <begin position="29"/>
        <end position="48"/>
    </location>
</feature>
<organism evidence="2">
    <name type="scientific">bioreactor metagenome</name>
    <dbReference type="NCBI Taxonomy" id="1076179"/>
    <lineage>
        <taxon>unclassified sequences</taxon>
        <taxon>metagenomes</taxon>
        <taxon>ecological metagenomes</taxon>
    </lineage>
</organism>
<sequence>MSDESKEATDAKAESKSKGAIHNLEKPTLIIAAAALVFSLANTVLLVLNPTAKKVEQFNEEMKTEVADSINTVHKKIDGLRSAEVEWQSVLKKASANPDAVYKIVNTKDGYLTLTEISSPAGEGK</sequence>
<accession>A0A645C8D6</accession>
<comment type="caution">
    <text evidence="2">The sequence shown here is derived from an EMBL/GenBank/DDBJ whole genome shotgun (WGS) entry which is preliminary data.</text>
</comment>
<keyword evidence="1" id="KW-1133">Transmembrane helix</keyword>
<name>A0A645C8D6_9ZZZZ</name>
<keyword evidence="1" id="KW-0812">Transmembrane</keyword>
<proteinExistence type="predicted"/>
<keyword evidence="1" id="KW-0472">Membrane</keyword>
<reference evidence="2" key="1">
    <citation type="submission" date="2019-08" db="EMBL/GenBank/DDBJ databases">
        <authorList>
            <person name="Kucharzyk K."/>
            <person name="Murdoch R.W."/>
            <person name="Higgins S."/>
            <person name="Loffler F."/>
        </authorList>
    </citation>
    <scope>NUCLEOTIDE SEQUENCE</scope>
</reference>
<protein>
    <submittedName>
        <fullName evidence="2">Uncharacterized protein</fullName>
    </submittedName>
</protein>